<dbReference type="EMBL" id="QZCG01000002">
    <property type="protein sequence ID" value="RJE88223.1"/>
    <property type="molecule type" value="Genomic_DNA"/>
</dbReference>
<keyword evidence="3" id="KW-1185">Reference proteome</keyword>
<reference evidence="3" key="1">
    <citation type="submission" date="2018-09" db="EMBL/GenBank/DDBJ databases">
        <title>Acidovorax cavernicola nov. sp. isolated from Gruta de las Maravillas (Aracena, Spain).</title>
        <authorList>
            <person name="Jurado V."/>
            <person name="Gutierrez-Patricio S."/>
            <person name="Gonzalez-Pimentel J.L."/>
            <person name="Miller A.Z."/>
            <person name="Laiz L."/>
            <person name="Saiz-Jimenez C."/>
        </authorList>
    </citation>
    <scope>NUCLEOTIDE SEQUENCE [LARGE SCALE GENOMIC DNA]</scope>
    <source>
        <strain evidence="3">1011MAR3C25</strain>
    </source>
</reference>
<dbReference type="InterPro" id="IPR002881">
    <property type="entry name" value="DUF58"/>
</dbReference>
<dbReference type="RefSeq" id="WP_119746438.1">
    <property type="nucleotide sequence ID" value="NZ_QZCG01000002.1"/>
</dbReference>
<proteinExistence type="predicted"/>
<gene>
    <name evidence="2" type="ORF">D3P04_04785</name>
</gene>
<accession>A0A418T4U4</accession>
<dbReference type="AlphaFoldDB" id="A0A418T4U4"/>
<name>A0A418T4U4_9RHOB</name>
<feature type="domain" description="DUF58" evidence="1">
    <location>
        <begin position="67"/>
        <end position="248"/>
    </location>
</feature>
<dbReference type="PANTHER" id="PTHR33608">
    <property type="entry name" value="BLL2464 PROTEIN"/>
    <property type="match status" value="1"/>
</dbReference>
<dbReference type="PANTHER" id="PTHR33608:SF6">
    <property type="entry name" value="BLL2464 PROTEIN"/>
    <property type="match status" value="1"/>
</dbReference>
<dbReference type="OrthoDB" id="7779014at2"/>
<evidence type="ECO:0000313" key="3">
    <source>
        <dbReference type="Proteomes" id="UP000284202"/>
    </source>
</evidence>
<evidence type="ECO:0000313" key="2">
    <source>
        <dbReference type="EMBL" id="RJE88223.1"/>
    </source>
</evidence>
<protein>
    <recommendedName>
        <fullName evidence="1">DUF58 domain-containing protein</fullName>
    </recommendedName>
</protein>
<dbReference type="Pfam" id="PF01882">
    <property type="entry name" value="DUF58"/>
    <property type="match status" value="1"/>
</dbReference>
<sequence>MIPDADEIYLFDSLTWHLTRRQPGLREGAHRGRLRGAGGAFADIAPLLAHPDPRRLDLRRSITDPFGGFFVRRFERHTDLVLHILLDATASLGTVAASDRQRIAALLAGGLAQAARRGGDRVALQVVSGRETVLNLPPTRRIGIGEEIRTEVNRLFALGDGVEGLCAAAASLPQGRILVALISDFDHSVPELNQLLGALSPRPVLPLWLRDTGLEEPPGRIGLSEIRDPESGRRRTVLTGRKWALRQAEAGRSRRRDLGAVFASHGLRPVEIRDSIDLSHLIAELDEAPR</sequence>
<evidence type="ECO:0000259" key="1">
    <source>
        <dbReference type="Pfam" id="PF01882"/>
    </source>
</evidence>
<dbReference type="Proteomes" id="UP000284202">
    <property type="component" value="Unassembled WGS sequence"/>
</dbReference>
<organism evidence="2 3">
    <name type="scientific">Paracoccus onubensis</name>
    <dbReference type="NCBI Taxonomy" id="1675788"/>
    <lineage>
        <taxon>Bacteria</taxon>
        <taxon>Pseudomonadati</taxon>
        <taxon>Pseudomonadota</taxon>
        <taxon>Alphaproteobacteria</taxon>
        <taxon>Rhodobacterales</taxon>
        <taxon>Paracoccaceae</taxon>
        <taxon>Paracoccus</taxon>
    </lineage>
</organism>
<comment type="caution">
    <text evidence="2">The sequence shown here is derived from an EMBL/GenBank/DDBJ whole genome shotgun (WGS) entry which is preliminary data.</text>
</comment>